<dbReference type="InterPro" id="IPR027417">
    <property type="entry name" value="P-loop_NTPase"/>
</dbReference>
<evidence type="ECO:0000256" key="3">
    <source>
        <dbReference type="ARBA" id="ARBA00022801"/>
    </source>
</evidence>
<evidence type="ECO:0000256" key="1">
    <source>
        <dbReference type="ARBA" id="ARBA00004370"/>
    </source>
</evidence>
<protein>
    <recommendedName>
        <fullName evidence="6">Dynamin N-terminal domain-containing protein</fullName>
    </recommendedName>
</protein>
<dbReference type="InterPro" id="IPR045063">
    <property type="entry name" value="Dynamin_N"/>
</dbReference>
<dbReference type="Gene3D" id="3.40.50.300">
    <property type="entry name" value="P-loop containing nucleotide triphosphate hydrolases"/>
    <property type="match status" value="1"/>
</dbReference>
<keyword evidence="8" id="KW-1185">Reference proteome</keyword>
<keyword evidence="2" id="KW-0547">Nucleotide-binding</keyword>
<reference evidence="7 8" key="1">
    <citation type="submission" date="2015-12" db="EMBL/GenBank/DDBJ databases">
        <authorList>
            <person name="Shamseldin A."/>
            <person name="Moawad H."/>
            <person name="Abd El-Rahim W.M."/>
            <person name="Sadowsky M.J."/>
        </authorList>
    </citation>
    <scope>NUCLEOTIDE SEQUENCE [LARGE SCALE GENOMIC DNA]</scope>
    <source>
        <strain evidence="7 8">SJ5A-1</strain>
    </source>
</reference>
<comment type="subcellular location">
    <subcellularLocation>
        <location evidence="1">Membrane</location>
    </subcellularLocation>
</comment>
<dbReference type="Proteomes" id="UP000054396">
    <property type="component" value="Unassembled WGS sequence"/>
</dbReference>
<evidence type="ECO:0000259" key="6">
    <source>
        <dbReference type="Pfam" id="PF00350"/>
    </source>
</evidence>
<dbReference type="AlphaFoldDB" id="A0A0W7WKP8"/>
<dbReference type="GO" id="GO:0003924">
    <property type="term" value="F:GTPase activity"/>
    <property type="evidence" value="ECO:0007669"/>
    <property type="project" value="InterPro"/>
</dbReference>
<name>A0A0W7WKP8_9RHOB</name>
<dbReference type="OrthoDB" id="7927795at2"/>
<organism evidence="7 8">
    <name type="scientific">Pseudoponticoccus marisrubri</name>
    <dbReference type="NCBI Taxonomy" id="1685382"/>
    <lineage>
        <taxon>Bacteria</taxon>
        <taxon>Pseudomonadati</taxon>
        <taxon>Pseudomonadota</taxon>
        <taxon>Alphaproteobacteria</taxon>
        <taxon>Rhodobacterales</taxon>
        <taxon>Roseobacteraceae</taxon>
        <taxon>Pseudoponticoccus</taxon>
    </lineage>
</organism>
<evidence type="ECO:0000256" key="5">
    <source>
        <dbReference type="ARBA" id="ARBA00023136"/>
    </source>
</evidence>
<dbReference type="GO" id="GO:0008053">
    <property type="term" value="P:mitochondrial fusion"/>
    <property type="evidence" value="ECO:0007669"/>
    <property type="project" value="TreeGrafter"/>
</dbReference>
<dbReference type="Pfam" id="PF00350">
    <property type="entry name" value="Dynamin_N"/>
    <property type="match status" value="1"/>
</dbReference>
<comment type="caution">
    <text evidence="7">The sequence shown here is derived from an EMBL/GenBank/DDBJ whole genome shotgun (WGS) entry which is preliminary data.</text>
</comment>
<dbReference type="SUPFAM" id="SSF52540">
    <property type="entry name" value="P-loop containing nucleoside triphosphate hydrolases"/>
    <property type="match status" value="1"/>
</dbReference>
<dbReference type="GO" id="GO:0016020">
    <property type="term" value="C:membrane"/>
    <property type="evidence" value="ECO:0007669"/>
    <property type="project" value="UniProtKB-SubCell"/>
</dbReference>
<sequence length="659" mass="72205">MQTDKTRSNALLETTFAGFAPLAAQLAALDTRLAEAAGSPVPAIADKARQLRRKLAAFEPGVTMIGQVKAGKTTLVNAMTGWRDLLPADVNPWTSVVTSLHLRPGDRRATQNASFTFFTEEEWGHLVHRGGRMGELANRAGAEDELDKVRAQLEEMRRKSRERLGRRFELLLGQSHDYDRFDAALVERYVCLGDDFWDAQNADPDRGRFADITRTADLWLSQPDLPLRLCLRDTPGVNDTFMIREQITLNALRGSRLCVMVLAATQALTSVDLALIRMISNVEARDVIIFVNRIDELADPARDVPEIRASIETTLRAHGMPEGVEILFGCGVWAHEAVTGAIENLGRDSAEALLHWAEARNDPANPFASVPEMVWHLSGLHALGRAIAARIEAGAGAQILREITAELDNLDQSAAAALSLSAQDGLAGAPCRMERETLVAALDGIEARAREGLATGLTMAQRALVERIEKSRQTFVGRATAAVIAHLENYGELEQWSYDPCGLRVLLRSSFQRHVRGVTRLGEDALSGAAQEIAALYAEAFALSLPPLQAPPVPQADPPIVLGQTIALDLRASWWTRFWRRRRGYKACTEDFARLIEQETQPILNALLSENAARFEADVADTLATFLAANRRILLDLADGVPPAAETLLPTRPNLEATA</sequence>
<dbReference type="InterPro" id="IPR027094">
    <property type="entry name" value="Mitofusin_fam"/>
</dbReference>
<dbReference type="PANTHER" id="PTHR10465">
    <property type="entry name" value="TRANSMEMBRANE GTPASE FZO1"/>
    <property type="match status" value="1"/>
</dbReference>
<keyword evidence="5" id="KW-0472">Membrane</keyword>
<accession>A0A0W7WKP8</accession>
<evidence type="ECO:0000256" key="4">
    <source>
        <dbReference type="ARBA" id="ARBA00023134"/>
    </source>
</evidence>
<dbReference type="STRING" id="1685382.AVJ23_08520"/>
<keyword evidence="4" id="KW-0342">GTP-binding</keyword>
<feature type="domain" description="Dynamin N-terminal" evidence="6">
    <location>
        <begin position="62"/>
        <end position="292"/>
    </location>
</feature>
<keyword evidence="3" id="KW-0378">Hydrolase</keyword>
<dbReference type="EMBL" id="LPXO01000004">
    <property type="protein sequence ID" value="KUF11092.1"/>
    <property type="molecule type" value="Genomic_DNA"/>
</dbReference>
<dbReference type="RefSeq" id="WP_058861756.1">
    <property type="nucleotide sequence ID" value="NZ_LPXO01000004.1"/>
</dbReference>
<dbReference type="GO" id="GO:0005525">
    <property type="term" value="F:GTP binding"/>
    <property type="evidence" value="ECO:0007669"/>
    <property type="project" value="UniProtKB-KW"/>
</dbReference>
<evidence type="ECO:0000256" key="2">
    <source>
        <dbReference type="ARBA" id="ARBA00022741"/>
    </source>
</evidence>
<evidence type="ECO:0000313" key="7">
    <source>
        <dbReference type="EMBL" id="KUF11092.1"/>
    </source>
</evidence>
<evidence type="ECO:0000313" key="8">
    <source>
        <dbReference type="Proteomes" id="UP000054396"/>
    </source>
</evidence>
<gene>
    <name evidence="7" type="ORF">AVJ23_08520</name>
</gene>
<proteinExistence type="predicted"/>
<dbReference type="PANTHER" id="PTHR10465:SF0">
    <property type="entry name" value="SARCALUMENIN"/>
    <property type="match status" value="1"/>
</dbReference>